<dbReference type="InterPro" id="IPR050570">
    <property type="entry name" value="Cell_wall_metabolism_enzyme"/>
</dbReference>
<dbReference type="EMBL" id="NPEX01000017">
    <property type="protein sequence ID" value="RAI45394.1"/>
    <property type="molecule type" value="Genomic_DNA"/>
</dbReference>
<dbReference type="PANTHER" id="PTHR21666">
    <property type="entry name" value="PEPTIDASE-RELATED"/>
    <property type="match status" value="1"/>
</dbReference>
<feature type="chain" id="PRO_5016402050" description="M23ase beta-sheet core domain-containing protein" evidence="2">
    <location>
        <begin position="37"/>
        <end position="345"/>
    </location>
</feature>
<dbReference type="OrthoDB" id="5489603at2"/>
<dbReference type="AlphaFoldDB" id="A0A327L5B9"/>
<dbReference type="InterPro" id="IPR016047">
    <property type="entry name" value="M23ase_b-sheet_dom"/>
</dbReference>
<name>A0A327L5B9_9BRAD</name>
<dbReference type="SUPFAM" id="SSF51261">
    <property type="entry name" value="Duplicated hybrid motif"/>
    <property type="match status" value="1"/>
</dbReference>
<evidence type="ECO:0000313" key="4">
    <source>
        <dbReference type="EMBL" id="RAI45394.1"/>
    </source>
</evidence>
<dbReference type="Gene3D" id="2.70.70.10">
    <property type="entry name" value="Glucose Permease (Domain IIA)"/>
    <property type="match status" value="1"/>
</dbReference>
<organism evidence="4 5">
    <name type="scientific">Rhodoplanes roseus</name>
    <dbReference type="NCBI Taxonomy" id="29409"/>
    <lineage>
        <taxon>Bacteria</taxon>
        <taxon>Pseudomonadati</taxon>
        <taxon>Pseudomonadota</taxon>
        <taxon>Alphaproteobacteria</taxon>
        <taxon>Hyphomicrobiales</taxon>
        <taxon>Nitrobacteraceae</taxon>
        <taxon>Rhodoplanes</taxon>
    </lineage>
</organism>
<protein>
    <recommendedName>
        <fullName evidence="3">M23ase beta-sheet core domain-containing protein</fullName>
    </recommendedName>
</protein>
<evidence type="ECO:0000259" key="3">
    <source>
        <dbReference type="Pfam" id="PF01551"/>
    </source>
</evidence>
<evidence type="ECO:0000256" key="1">
    <source>
        <dbReference type="ARBA" id="ARBA00022729"/>
    </source>
</evidence>
<keyword evidence="5" id="KW-1185">Reference proteome</keyword>
<comment type="caution">
    <text evidence="4">The sequence shown here is derived from an EMBL/GenBank/DDBJ whole genome shotgun (WGS) entry which is preliminary data.</text>
</comment>
<reference evidence="4 5" key="1">
    <citation type="submission" date="2017-07" db="EMBL/GenBank/DDBJ databases">
        <title>Draft Genome Sequences of Select Purple Nonsulfur Bacteria.</title>
        <authorList>
            <person name="Lasarre B."/>
            <person name="Mckinlay J.B."/>
        </authorList>
    </citation>
    <scope>NUCLEOTIDE SEQUENCE [LARGE SCALE GENOMIC DNA]</scope>
    <source>
        <strain evidence="4 5">DSM 5909</strain>
    </source>
</reference>
<dbReference type="Pfam" id="PF01551">
    <property type="entry name" value="Peptidase_M23"/>
    <property type="match status" value="1"/>
</dbReference>
<dbReference type="InterPro" id="IPR011055">
    <property type="entry name" value="Dup_hybrid_motif"/>
</dbReference>
<dbReference type="PANTHER" id="PTHR21666:SF289">
    <property type="entry name" value="L-ALA--D-GLU ENDOPEPTIDASE"/>
    <property type="match status" value="1"/>
</dbReference>
<evidence type="ECO:0000256" key="2">
    <source>
        <dbReference type="SAM" id="SignalP"/>
    </source>
</evidence>
<dbReference type="GO" id="GO:0004222">
    <property type="term" value="F:metalloendopeptidase activity"/>
    <property type="evidence" value="ECO:0007669"/>
    <property type="project" value="TreeGrafter"/>
</dbReference>
<sequence length="345" mass="37244">MPDERGRTVSPSSRRLRRAILLIVVSWCAVARGASADEPPRLVLPVACTLGRTCVVQNFVDHDKGPDVRDYACGRRAYDGHDGTDIRVRTRREMEAGVDVVAAAKGRVVRTRDGMADTVGRPKENELQGRECGNGVALDHGAGWETQYCHLARGSVAVKSGDQVEPGARLGRIGMSGRTEFPHLHFTVRFRGKAVDPFAFGAAEGACSGGQALWRPGLEEDVAYRPGVVLDAGFSSAPVTLQAVEAGSIADAPLRPVSPVLVAYVRAIGLRAGDVQRITVLGPDGEILVDNTAEALDRDKAQSLLFAGRRRTVEPWREGAYTATYTVQRDGRIAVEHRFDTRLAP</sequence>
<keyword evidence="1 2" id="KW-0732">Signal</keyword>
<gene>
    <name evidence="4" type="ORF">CH341_04360</name>
</gene>
<feature type="domain" description="M23ase beta-sheet core" evidence="3">
    <location>
        <begin position="81"/>
        <end position="197"/>
    </location>
</feature>
<accession>A0A327L5B9</accession>
<dbReference type="Proteomes" id="UP000249130">
    <property type="component" value="Unassembled WGS sequence"/>
</dbReference>
<proteinExistence type="predicted"/>
<evidence type="ECO:0000313" key="5">
    <source>
        <dbReference type="Proteomes" id="UP000249130"/>
    </source>
</evidence>
<dbReference type="CDD" id="cd12797">
    <property type="entry name" value="M23_peptidase"/>
    <property type="match status" value="1"/>
</dbReference>
<feature type="signal peptide" evidence="2">
    <location>
        <begin position="1"/>
        <end position="36"/>
    </location>
</feature>